<proteinExistence type="predicted"/>
<dbReference type="GO" id="GO:0045892">
    <property type="term" value="P:negative regulation of DNA-templated transcription"/>
    <property type="evidence" value="ECO:0007669"/>
    <property type="project" value="UniProtKB-ARBA"/>
</dbReference>
<dbReference type="Pfam" id="PF05033">
    <property type="entry name" value="Pre-SET"/>
    <property type="match status" value="1"/>
</dbReference>
<keyword evidence="13" id="KW-0539">Nucleus</keyword>
<dbReference type="GO" id="GO:0140947">
    <property type="term" value="F:histone H3K9me2 methyltransferase activity"/>
    <property type="evidence" value="ECO:0007669"/>
    <property type="project" value="UniProtKB-EC"/>
</dbReference>
<dbReference type="GO" id="GO:0051301">
    <property type="term" value="P:cell division"/>
    <property type="evidence" value="ECO:0007669"/>
    <property type="project" value="UniProtKB-KW"/>
</dbReference>
<dbReference type="InterPro" id="IPR047232">
    <property type="entry name" value="SETDB1/2-like_MBD"/>
</dbReference>
<keyword evidence="11" id="KW-0862">Zinc</keyword>
<dbReference type="PANTHER" id="PTHR46024">
    <property type="entry name" value="HISTONE-LYSINE N-METHYLTRANSFERASE EGGLESS"/>
    <property type="match status" value="1"/>
</dbReference>
<evidence type="ECO:0000256" key="3">
    <source>
        <dbReference type="ARBA" id="ARBA00022454"/>
    </source>
</evidence>
<keyword evidence="9" id="KW-0479">Metal-binding</keyword>
<dbReference type="InterPro" id="IPR007728">
    <property type="entry name" value="Pre-SET_dom"/>
</dbReference>
<dbReference type="PANTHER" id="PTHR46024:SF3">
    <property type="entry name" value="HISTONE-LYSINE N-METHYLTRANSFERASE SETDB2"/>
    <property type="match status" value="1"/>
</dbReference>
<evidence type="ECO:0000256" key="20">
    <source>
        <dbReference type="SAM" id="MobiDB-lite"/>
    </source>
</evidence>
<feature type="region of interest" description="Disordered" evidence="20">
    <location>
        <begin position="505"/>
        <end position="541"/>
    </location>
</feature>
<evidence type="ECO:0000256" key="2">
    <source>
        <dbReference type="ARBA" id="ARBA00004286"/>
    </source>
</evidence>
<dbReference type="GO" id="GO:0005634">
    <property type="term" value="C:nucleus"/>
    <property type="evidence" value="ECO:0007669"/>
    <property type="project" value="UniProtKB-SubCell"/>
</dbReference>
<dbReference type="InterPro" id="IPR001739">
    <property type="entry name" value="Methyl_CpG_DNA-bd"/>
</dbReference>
<evidence type="ECO:0000256" key="1">
    <source>
        <dbReference type="ARBA" id="ARBA00004123"/>
    </source>
</evidence>
<evidence type="ECO:0000256" key="16">
    <source>
        <dbReference type="ARBA" id="ARBA00040299"/>
    </source>
</evidence>
<protein>
    <recommendedName>
        <fullName evidence="16">Histone-lysine N-methyltransferase SETDB2</fullName>
        <ecNumber evidence="15">2.1.1.366</ecNumber>
    </recommendedName>
    <alternativeName>
        <fullName evidence="17">SET domain bifurcated 2</fullName>
    </alternativeName>
</protein>
<evidence type="ECO:0000256" key="18">
    <source>
        <dbReference type="ARBA" id="ARBA00049087"/>
    </source>
</evidence>
<keyword evidence="6" id="KW-0132">Cell division</keyword>
<evidence type="ECO:0000256" key="8">
    <source>
        <dbReference type="ARBA" id="ARBA00022691"/>
    </source>
</evidence>
<dbReference type="GO" id="GO:0008270">
    <property type="term" value="F:zinc ion binding"/>
    <property type="evidence" value="ECO:0007669"/>
    <property type="project" value="InterPro"/>
</dbReference>
<dbReference type="GO" id="GO:0005737">
    <property type="term" value="C:cytoplasm"/>
    <property type="evidence" value="ECO:0007669"/>
    <property type="project" value="UniProtKB-ARBA"/>
</dbReference>
<dbReference type="Proteomes" id="UP001166674">
    <property type="component" value="Unassembled WGS sequence"/>
</dbReference>
<dbReference type="Pfam" id="PF01429">
    <property type="entry name" value="MBD"/>
    <property type="match status" value="1"/>
</dbReference>
<dbReference type="InterPro" id="IPR046341">
    <property type="entry name" value="SET_dom_sf"/>
</dbReference>
<dbReference type="CDD" id="cd01395">
    <property type="entry name" value="HMT_MBD"/>
    <property type="match status" value="1"/>
</dbReference>
<keyword evidence="14" id="KW-0131">Cell cycle</keyword>
<feature type="domain" description="Pre-SET" evidence="22">
    <location>
        <begin position="210"/>
        <end position="283"/>
    </location>
</feature>
<keyword evidence="3" id="KW-0158">Chromosome</keyword>
<evidence type="ECO:0000259" key="23">
    <source>
        <dbReference type="PROSITE" id="PS50982"/>
    </source>
</evidence>
<comment type="caution">
    <text evidence="24">The sequence shown here is derived from an EMBL/GenBank/DDBJ whole genome shotgun (WGS) entry which is preliminary data.</text>
</comment>
<keyword evidence="7" id="KW-0808">Transferase</keyword>
<dbReference type="GO" id="GO:0005694">
    <property type="term" value="C:chromosome"/>
    <property type="evidence" value="ECO:0007669"/>
    <property type="project" value="UniProtKB-SubCell"/>
</dbReference>
<keyword evidence="10" id="KW-0498">Mitosis</keyword>
<evidence type="ECO:0000256" key="6">
    <source>
        <dbReference type="ARBA" id="ARBA00022618"/>
    </source>
</evidence>
<evidence type="ECO:0000256" key="4">
    <source>
        <dbReference type="ARBA" id="ARBA00022473"/>
    </source>
</evidence>
<keyword evidence="5" id="KW-0489">Methyltransferase</keyword>
<evidence type="ECO:0000256" key="7">
    <source>
        <dbReference type="ARBA" id="ARBA00022679"/>
    </source>
</evidence>
<sequence length="609" mass="69812">MELEGDGKVDFVFEKVQNVLQSLKEKIKDRSATNKENKEILPLENKVIDLRGKKSSLNLSYQSHSCSGACLMKIPPNFKGENPLQLPIKCRFQRRHAKTNSHSSGLHVSYKTPCGRSLRNVEEVFRYLLETECNFLFTDNFSFNTYVQLTRNYPKQEEIISDVDISNGVESVPISFCNEIDSRKLPQFKYRKTMWPRTYYLNNFSNMFTDSCDCSEGCIDITKCACLQLTARNAKSCPLSSNKITTGYKYKRLQRQIPTGIYECSLLCKCNRQRCQNRVVQHGPQVRLQVFKTEKKGWGVRCLDDIDRGTFVCIYSGRLLNRVNPQKPNAVDENGKEETVIKNIFSKKRKIEVACSDCEIEVIPLELEKQPKSAKTEEYLPKFSNKSEEPIMEMSYNNISRTQYHSVIRSPKSKTAIFPHSGKKMGFVSLESAMSEDDDGFKPAPAHVNSKAREAQKDSRSNQVEDSEDNQLIESDVIDVTEETVPRGRCDQATTLDNENVKKEFQIKKPQEEKSPICQNQQVYHDEELPSETRNTSSDSLMKSSKGNVFLLDATKEGNVGRFLNVSIGTEKHISSFFFKFFYFLAVDGHNIFLYFYAVLRIEHSTSHV</sequence>
<evidence type="ECO:0000313" key="24">
    <source>
        <dbReference type="EMBL" id="MBZ3890639.1"/>
    </source>
</evidence>
<dbReference type="PROSITE" id="PS50280">
    <property type="entry name" value="SET"/>
    <property type="match status" value="1"/>
</dbReference>
<dbReference type="EC" id="2.1.1.366" evidence="15"/>
<evidence type="ECO:0000256" key="9">
    <source>
        <dbReference type="ARBA" id="ARBA00022723"/>
    </source>
</evidence>
<feature type="compositionally biased region" description="Polar residues" evidence="20">
    <location>
        <begin position="532"/>
        <end position="541"/>
    </location>
</feature>
<dbReference type="GO" id="GO:0070828">
    <property type="term" value="P:heterochromatin organization"/>
    <property type="evidence" value="ECO:0007669"/>
    <property type="project" value="TreeGrafter"/>
</dbReference>
<dbReference type="InterPro" id="IPR051516">
    <property type="entry name" value="SETDB_methyltransferase"/>
</dbReference>
<evidence type="ECO:0000256" key="15">
    <source>
        <dbReference type="ARBA" id="ARBA00039052"/>
    </source>
</evidence>
<keyword evidence="4" id="KW-0217">Developmental protein</keyword>
<feature type="compositionally biased region" description="Basic and acidic residues" evidence="20">
    <location>
        <begin position="505"/>
        <end position="515"/>
    </location>
</feature>
<evidence type="ECO:0000256" key="13">
    <source>
        <dbReference type="ARBA" id="ARBA00023242"/>
    </source>
</evidence>
<accession>A0AA41TBR5</accession>
<feature type="domain" description="SET" evidence="21">
    <location>
        <begin position="286"/>
        <end position="609"/>
    </location>
</feature>
<comment type="subcellular location">
    <subcellularLocation>
        <location evidence="2">Chromosome</location>
    </subcellularLocation>
    <subcellularLocation>
        <location evidence="1">Nucleus</location>
    </subcellularLocation>
</comment>
<dbReference type="SUPFAM" id="SSF54171">
    <property type="entry name" value="DNA-binding domain"/>
    <property type="match status" value="1"/>
</dbReference>
<gene>
    <name evidence="24" type="ORF">SUZIE_208945</name>
</gene>
<evidence type="ECO:0000256" key="12">
    <source>
        <dbReference type="ARBA" id="ARBA00022853"/>
    </source>
</evidence>
<dbReference type="SMART" id="SM00468">
    <property type="entry name" value="PreSET"/>
    <property type="match status" value="1"/>
</dbReference>
<dbReference type="InterPro" id="IPR001214">
    <property type="entry name" value="SET_dom"/>
</dbReference>
<evidence type="ECO:0000259" key="21">
    <source>
        <dbReference type="PROSITE" id="PS50280"/>
    </source>
</evidence>
<dbReference type="EMBL" id="JAATJV010441400">
    <property type="protein sequence ID" value="MBZ3890639.1"/>
    <property type="molecule type" value="Genomic_DNA"/>
</dbReference>
<name>A0AA41TBR5_SCICA</name>
<dbReference type="FunFam" id="2.170.270.10:FF:000029">
    <property type="entry name" value="Histone-lysine N-methyltransferase SETDB2"/>
    <property type="match status" value="1"/>
</dbReference>
<dbReference type="GO" id="GO:0003677">
    <property type="term" value="F:DNA binding"/>
    <property type="evidence" value="ECO:0007669"/>
    <property type="project" value="InterPro"/>
</dbReference>
<evidence type="ECO:0000313" key="25">
    <source>
        <dbReference type="Proteomes" id="UP001166674"/>
    </source>
</evidence>
<evidence type="ECO:0000256" key="19">
    <source>
        <dbReference type="ARBA" id="ARBA00054728"/>
    </source>
</evidence>
<comment type="catalytic activity">
    <reaction evidence="18">
        <text>N(6),N(6)-dimethyl-L-lysyl(9)-[histone H3] + S-adenosyl-L-methionine = N(6),N(6),N(6)-trimethyl-L-lysyl(9)-[histone H3] + S-adenosyl-L-homocysteine + H(+)</text>
        <dbReference type="Rhea" id="RHEA:60288"/>
        <dbReference type="Rhea" id="RHEA-COMP:15538"/>
        <dbReference type="Rhea" id="RHEA-COMP:15541"/>
        <dbReference type="ChEBI" id="CHEBI:15378"/>
        <dbReference type="ChEBI" id="CHEBI:57856"/>
        <dbReference type="ChEBI" id="CHEBI:59789"/>
        <dbReference type="ChEBI" id="CHEBI:61961"/>
        <dbReference type="ChEBI" id="CHEBI:61976"/>
        <dbReference type="EC" id="2.1.1.366"/>
    </reaction>
</comment>
<dbReference type="Gene3D" id="2.170.270.10">
    <property type="entry name" value="SET domain"/>
    <property type="match status" value="1"/>
</dbReference>
<evidence type="ECO:0000256" key="11">
    <source>
        <dbReference type="ARBA" id="ARBA00022833"/>
    </source>
</evidence>
<dbReference type="SUPFAM" id="SSF82199">
    <property type="entry name" value="SET domain"/>
    <property type="match status" value="1"/>
</dbReference>
<evidence type="ECO:0000259" key="22">
    <source>
        <dbReference type="PROSITE" id="PS50867"/>
    </source>
</evidence>
<dbReference type="GO" id="GO:0032259">
    <property type="term" value="P:methylation"/>
    <property type="evidence" value="ECO:0007669"/>
    <property type="project" value="UniProtKB-KW"/>
</dbReference>
<feature type="compositionally biased region" description="Acidic residues" evidence="20">
    <location>
        <begin position="465"/>
        <end position="478"/>
    </location>
</feature>
<evidence type="ECO:0000256" key="5">
    <source>
        <dbReference type="ARBA" id="ARBA00022603"/>
    </source>
</evidence>
<evidence type="ECO:0000256" key="14">
    <source>
        <dbReference type="ARBA" id="ARBA00023306"/>
    </source>
</evidence>
<feature type="compositionally biased region" description="Basic and acidic residues" evidence="20">
    <location>
        <begin position="451"/>
        <end position="460"/>
    </location>
</feature>
<dbReference type="GO" id="GO:0045814">
    <property type="term" value="P:negative regulation of gene expression, epigenetic"/>
    <property type="evidence" value="ECO:0007669"/>
    <property type="project" value="UniProtKB-ARBA"/>
</dbReference>
<evidence type="ECO:0000256" key="17">
    <source>
        <dbReference type="ARBA" id="ARBA00042995"/>
    </source>
</evidence>
<evidence type="ECO:0000256" key="10">
    <source>
        <dbReference type="ARBA" id="ARBA00022776"/>
    </source>
</evidence>
<dbReference type="InterPro" id="IPR016177">
    <property type="entry name" value="DNA-bd_dom_sf"/>
</dbReference>
<keyword evidence="25" id="KW-1185">Reference proteome</keyword>
<feature type="domain" description="MBD" evidence="23">
    <location>
        <begin position="76"/>
        <end position="148"/>
    </location>
</feature>
<keyword evidence="8" id="KW-0949">S-adenosyl-L-methionine</keyword>
<dbReference type="SMART" id="SM00391">
    <property type="entry name" value="MBD"/>
    <property type="match status" value="1"/>
</dbReference>
<dbReference type="PROSITE" id="PS50982">
    <property type="entry name" value="MBD"/>
    <property type="match status" value="1"/>
</dbReference>
<dbReference type="PROSITE" id="PS50867">
    <property type="entry name" value="PRE_SET"/>
    <property type="match status" value="1"/>
</dbReference>
<comment type="function">
    <text evidence="19">Histone methyltransferase involved in left-right axis specification in early development and mitosis. Specifically trimethylates 'Lys-9' of histone H3 (H3K9me3). H3K9me3 is a specific tag for epigenetic transcriptional repression that recruits HP1 (CBX1, CBX3 and/or CBX5) proteins to methylated histones. Contributes to H3K9me3 in both the interspersed repetitive elements and centromere-associated repeats. Plays a role in chromosome condensation and segregation during mitosis.</text>
</comment>
<keyword evidence="12" id="KW-0156">Chromatin regulator</keyword>
<organism evidence="24 25">
    <name type="scientific">Sciurus carolinensis</name>
    <name type="common">Eastern gray squirrel</name>
    <dbReference type="NCBI Taxonomy" id="30640"/>
    <lineage>
        <taxon>Eukaryota</taxon>
        <taxon>Metazoa</taxon>
        <taxon>Chordata</taxon>
        <taxon>Craniata</taxon>
        <taxon>Vertebrata</taxon>
        <taxon>Euteleostomi</taxon>
        <taxon>Mammalia</taxon>
        <taxon>Eutheria</taxon>
        <taxon>Euarchontoglires</taxon>
        <taxon>Glires</taxon>
        <taxon>Rodentia</taxon>
        <taxon>Sciuromorpha</taxon>
        <taxon>Sciuridae</taxon>
        <taxon>Sciurinae</taxon>
        <taxon>Sciurini</taxon>
        <taxon>Sciurus</taxon>
    </lineage>
</organism>
<feature type="region of interest" description="Disordered" evidence="20">
    <location>
        <begin position="435"/>
        <end position="478"/>
    </location>
</feature>
<reference evidence="24" key="1">
    <citation type="submission" date="2020-03" db="EMBL/GenBank/DDBJ databases">
        <title>Studies in the Genomics of Life Span.</title>
        <authorList>
            <person name="Glass D."/>
        </authorList>
    </citation>
    <scope>NUCLEOTIDE SEQUENCE</scope>
    <source>
        <strain evidence="24">SUZIE</strain>
        <tissue evidence="24">Muscle</tissue>
    </source>
</reference>
<dbReference type="AlphaFoldDB" id="A0AA41TBR5"/>